<evidence type="ECO:0000256" key="1">
    <source>
        <dbReference type="ARBA" id="ARBA00004259"/>
    </source>
</evidence>
<dbReference type="InterPro" id="IPR040122">
    <property type="entry name" value="Importin_beta"/>
</dbReference>
<dbReference type="GO" id="GO:0006607">
    <property type="term" value="P:NLS-bearing protein import into nucleus"/>
    <property type="evidence" value="ECO:0007669"/>
    <property type="project" value="EnsemblFungi"/>
</dbReference>
<keyword evidence="5" id="KW-0963">Cytoplasm</keyword>
<evidence type="ECO:0000256" key="3">
    <source>
        <dbReference type="ARBA" id="ARBA00010907"/>
    </source>
</evidence>
<evidence type="ECO:0000256" key="10">
    <source>
        <dbReference type="ARBA" id="ARBA00083566"/>
    </source>
</evidence>
<dbReference type="RefSeq" id="XP_018982467.1">
    <property type="nucleotide sequence ID" value="XM_019132063.1"/>
</dbReference>
<dbReference type="Pfam" id="PF13513">
    <property type="entry name" value="HEAT_EZ"/>
    <property type="match status" value="1"/>
</dbReference>
<dbReference type="SUPFAM" id="SSF48371">
    <property type="entry name" value="ARM repeat"/>
    <property type="match status" value="1"/>
</dbReference>
<proteinExistence type="inferred from homology"/>
<keyword evidence="13" id="KW-1185">Reference proteome</keyword>
<gene>
    <name evidence="12" type="ORF">BABINDRAFT_42269</name>
</gene>
<sequence>MNISQILENTFNPTQRAEAEAQLEAAAKDHFVAYLGLLTECLATATQRTDVRMLAALCLKNQLTAKDVVTQQAYTERWIALDTGAKQQIKETALGALLAPETPVANAAASLVAAIAAIELPRTEWPELIPMIVENTKTEQPVNVKRASLLTIGYICEAADPSDPGIAAQANGILIAIVQGAQALEPSRVVRLTALNALVNSLEFIRLNFEKEGERNYIMQVVCEATQAEDTDIQESAFGALARIMALYYVYMRVYMEKALYGLTVSGMQSTDEKVACMAVEFWSTVCEVELDLTFQVQDYGAADYDNYNFALVAIQDVLPTMLALLTRQNDDAEDDDWSVAMAAGACLQLFAQNTGNYVVQPALAFVESKIQAQEWRDREAAVMAFGSILDGPDHEQLKTLITQALPPILSLISDPVLQVKETVAWCLGRIADLVVDAIDVQTHLPHLMTALVQGMQDHPKVSTNCCWTLMNLLEQLQPEGAQEETGVLSQYYETCVQVLVTVSGRADNEHAARASAYEALSAFVLYAANDTTQIVNGVATEALSRLEATIAMVASVSSIDDKRNLEELQTNILALLTNVIRRVDQGVVPVADQLMTLFLKLLATEEQKQQGETSLVEEDVFLALSALASATGAGFAKYFDAFLPYLTRALENTEVPTCNTAVRLVADVSSSMGEAILPYVGGLMNILGANLSNVTVRRELRPIILSCFGDVATSIGTHFTPYLEVVMNICHQAGAMEPEDASPETIDYVYTVREAVLDAYVGVVAGLADQAEALSHYMANIFGFLESLAKDASLMTTDNVARSVVGLIGDLAVMYPDGRIKQAYAQEWVSEVIRKTRSNPQFYQATRDTARWAREQQKKQLLM</sequence>
<dbReference type="SMART" id="SM00185">
    <property type="entry name" value="ARM"/>
    <property type="match status" value="3"/>
</dbReference>
<evidence type="ECO:0000256" key="9">
    <source>
        <dbReference type="ARBA" id="ARBA00079884"/>
    </source>
</evidence>
<evidence type="ECO:0000256" key="5">
    <source>
        <dbReference type="ARBA" id="ARBA00022490"/>
    </source>
</evidence>
<feature type="domain" description="Importin N-terminal" evidence="11">
    <location>
        <begin position="19"/>
        <end position="99"/>
    </location>
</feature>
<dbReference type="GO" id="GO:0005635">
    <property type="term" value="C:nuclear envelope"/>
    <property type="evidence" value="ECO:0007669"/>
    <property type="project" value="UniProtKB-SubCell"/>
</dbReference>
<dbReference type="Pfam" id="PF03810">
    <property type="entry name" value="IBN_N"/>
    <property type="match status" value="1"/>
</dbReference>
<dbReference type="STRING" id="984486.A0A1E3QHG7"/>
<dbReference type="FunFam" id="1.25.10.10:FF:000027">
    <property type="entry name" value="Importin subunit beta-1"/>
    <property type="match status" value="1"/>
</dbReference>
<dbReference type="GO" id="GO:0042564">
    <property type="term" value="C:NLS-dependent protein nuclear import complex"/>
    <property type="evidence" value="ECO:0007669"/>
    <property type="project" value="EnsemblFungi"/>
</dbReference>
<dbReference type="GO" id="GO:0005829">
    <property type="term" value="C:cytosol"/>
    <property type="evidence" value="ECO:0007669"/>
    <property type="project" value="EnsemblFungi"/>
</dbReference>
<dbReference type="GO" id="GO:0031267">
    <property type="term" value="F:small GTPase binding"/>
    <property type="evidence" value="ECO:0007669"/>
    <property type="project" value="InterPro"/>
</dbReference>
<dbReference type="InterPro" id="IPR000225">
    <property type="entry name" value="Armadillo"/>
</dbReference>
<evidence type="ECO:0000313" key="12">
    <source>
        <dbReference type="EMBL" id="ODQ77139.1"/>
    </source>
</evidence>
<dbReference type="InterPro" id="IPR016024">
    <property type="entry name" value="ARM-type_fold"/>
</dbReference>
<evidence type="ECO:0000256" key="8">
    <source>
        <dbReference type="ARBA" id="ARBA00023242"/>
    </source>
</evidence>
<dbReference type="GO" id="GO:0006612">
    <property type="term" value="P:protein targeting to membrane"/>
    <property type="evidence" value="ECO:0007669"/>
    <property type="project" value="EnsemblFungi"/>
</dbReference>
<dbReference type="Pfam" id="PF25574">
    <property type="entry name" value="TPR_IMB1"/>
    <property type="match status" value="1"/>
</dbReference>
<protein>
    <recommendedName>
        <fullName evidence="9">Importin-95</fullName>
    </recommendedName>
    <alternativeName>
        <fullName evidence="10">Karyopherin-95</fullName>
    </alternativeName>
</protein>
<dbReference type="GO" id="GO:0005085">
    <property type="term" value="F:guanyl-nucleotide exchange factor activity"/>
    <property type="evidence" value="ECO:0007669"/>
    <property type="project" value="EnsemblFungi"/>
</dbReference>
<dbReference type="SMART" id="SM00913">
    <property type="entry name" value="IBN_N"/>
    <property type="match status" value="1"/>
</dbReference>
<dbReference type="InterPro" id="IPR011989">
    <property type="entry name" value="ARM-like"/>
</dbReference>
<dbReference type="GO" id="GO:0060188">
    <property type="term" value="P:regulation of protein desumoylation"/>
    <property type="evidence" value="ECO:0007669"/>
    <property type="project" value="EnsemblFungi"/>
</dbReference>
<evidence type="ECO:0000256" key="6">
    <source>
        <dbReference type="ARBA" id="ARBA00022737"/>
    </source>
</evidence>
<dbReference type="PANTHER" id="PTHR10527">
    <property type="entry name" value="IMPORTIN BETA"/>
    <property type="match status" value="1"/>
</dbReference>
<dbReference type="PROSITE" id="PS50166">
    <property type="entry name" value="IMPORTIN_B_NT"/>
    <property type="match status" value="1"/>
</dbReference>
<organism evidence="12 13">
    <name type="scientific">Babjeviella inositovora NRRL Y-12698</name>
    <dbReference type="NCBI Taxonomy" id="984486"/>
    <lineage>
        <taxon>Eukaryota</taxon>
        <taxon>Fungi</taxon>
        <taxon>Dikarya</taxon>
        <taxon>Ascomycota</taxon>
        <taxon>Saccharomycotina</taxon>
        <taxon>Pichiomycetes</taxon>
        <taxon>Serinales incertae sedis</taxon>
        <taxon>Babjeviella</taxon>
    </lineage>
</organism>
<dbReference type="GO" id="GO:0061676">
    <property type="term" value="F:importin-alpha family protein binding"/>
    <property type="evidence" value="ECO:0007669"/>
    <property type="project" value="EnsemblFungi"/>
</dbReference>
<evidence type="ECO:0000313" key="13">
    <source>
        <dbReference type="Proteomes" id="UP000094336"/>
    </source>
</evidence>
<dbReference type="GO" id="GO:0061608">
    <property type="term" value="F:nuclear import signal receptor activity"/>
    <property type="evidence" value="ECO:0007669"/>
    <property type="project" value="EnsemblFungi"/>
</dbReference>
<keyword evidence="4" id="KW-0813">Transport</keyword>
<keyword evidence="8" id="KW-0539">Nucleus</keyword>
<keyword evidence="6" id="KW-0677">Repeat</keyword>
<keyword evidence="7" id="KW-0653">Protein transport</keyword>
<evidence type="ECO:0000256" key="7">
    <source>
        <dbReference type="ARBA" id="ARBA00022927"/>
    </source>
</evidence>
<evidence type="ECO:0000256" key="2">
    <source>
        <dbReference type="ARBA" id="ARBA00004496"/>
    </source>
</evidence>
<dbReference type="GO" id="GO:0046822">
    <property type="term" value="P:regulation of nucleocytoplasmic transport"/>
    <property type="evidence" value="ECO:0007669"/>
    <property type="project" value="EnsemblFungi"/>
</dbReference>
<comment type="similarity">
    <text evidence="3">Belongs to the importin beta family. Importin beta-1 subfamily.</text>
</comment>
<evidence type="ECO:0000256" key="4">
    <source>
        <dbReference type="ARBA" id="ARBA00022448"/>
    </source>
</evidence>
<dbReference type="GO" id="GO:0044877">
    <property type="term" value="F:protein-containing complex binding"/>
    <property type="evidence" value="ECO:0007669"/>
    <property type="project" value="EnsemblFungi"/>
</dbReference>
<reference evidence="13" key="1">
    <citation type="submission" date="2016-05" db="EMBL/GenBank/DDBJ databases">
        <title>Comparative genomics of biotechnologically important yeasts.</title>
        <authorList>
            <consortium name="DOE Joint Genome Institute"/>
            <person name="Riley R."/>
            <person name="Haridas S."/>
            <person name="Wolfe K.H."/>
            <person name="Lopes M.R."/>
            <person name="Hittinger C.T."/>
            <person name="Goker M."/>
            <person name="Salamov A."/>
            <person name="Wisecaver J."/>
            <person name="Long T.M."/>
            <person name="Aerts A.L."/>
            <person name="Barry K."/>
            <person name="Choi C."/>
            <person name="Clum A."/>
            <person name="Coughlan A.Y."/>
            <person name="Deshpande S."/>
            <person name="Douglass A.P."/>
            <person name="Hanson S.J."/>
            <person name="Klenk H.-P."/>
            <person name="Labutti K."/>
            <person name="Lapidus A."/>
            <person name="Lindquist E."/>
            <person name="Lipzen A."/>
            <person name="Meier-Kolthoff J.P."/>
            <person name="Ohm R.A."/>
            <person name="Otillar R.P."/>
            <person name="Pangilinan J."/>
            <person name="Peng Y."/>
            <person name="Rokas A."/>
            <person name="Rosa C.A."/>
            <person name="Scheuner C."/>
            <person name="Sibirny A.A."/>
            <person name="Slot J.C."/>
            <person name="Stielow J.B."/>
            <person name="Sun H."/>
            <person name="Kurtzman C.P."/>
            <person name="Blackwell M."/>
            <person name="Grigoriev I.V."/>
            <person name="Jeffries T.W."/>
        </authorList>
    </citation>
    <scope>NUCLEOTIDE SEQUENCE [LARGE SCALE GENOMIC DNA]</scope>
    <source>
        <strain evidence="13">NRRL Y-12698</strain>
    </source>
</reference>
<dbReference type="Proteomes" id="UP000094336">
    <property type="component" value="Unassembled WGS sequence"/>
</dbReference>
<evidence type="ECO:0000259" key="11">
    <source>
        <dbReference type="PROSITE" id="PS50166"/>
    </source>
</evidence>
<dbReference type="OrthoDB" id="10263328at2759"/>
<dbReference type="GO" id="GO:0097718">
    <property type="term" value="F:disordered domain specific binding"/>
    <property type="evidence" value="ECO:0007669"/>
    <property type="project" value="EnsemblFungi"/>
</dbReference>
<name>A0A1E3QHG7_9ASCO</name>
<accession>A0A1E3QHG7</accession>
<dbReference type="Gene3D" id="1.25.10.10">
    <property type="entry name" value="Leucine-rich Repeat Variant"/>
    <property type="match status" value="1"/>
</dbReference>
<dbReference type="GO" id="GO:0051292">
    <property type="term" value="P:nuclear pore complex assembly"/>
    <property type="evidence" value="ECO:0007669"/>
    <property type="project" value="EnsemblFungi"/>
</dbReference>
<dbReference type="InterPro" id="IPR058584">
    <property type="entry name" value="IMB1_TNPO1-like_TPR"/>
</dbReference>
<dbReference type="EMBL" id="KV454443">
    <property type="protein sequence ID" value="ODQ77139.1"/>
    <property type="molecule type" value="Genomic_DNA"/>
</dbReference>
<dbReference type="GeneID" id="30149916"/>
<dbReference type="GO" id="GO:0006656">
    <property type="term" value="P:phosphatidylcholine biosynthetic process"/>
    <property type="evidence" value="ECO:0007669"/>
    <property type="project" value="EnsemblFungi"/>
</dbReference>
<dbReference type="InterPro" id="IPR001494">
    <property type="entry name" value="Importin-beta_N"/>
</dbReference>
<comment type="subcellular location">
    <subcellularLocation>
        <location evidence="2">Cytoplasm</location>
    </subcellularLocation>
    <subcellularLocation>
        <location evidence="1">Nucleus envelope</location>
    </subcellularLocation>
</comment>
<dbReference type="GO" id="GO:0034399">
    <property type="term" value="C:nuclear periphery"/>
    <property type="evidence" value="ECO:0007669"/>
    <property type="project" value="EnsemblFungi"/>
</dbReference>
<dbReference type="AlphaFoldDB" id="A0A1E3QHG7"/>